<proteinExistence type="predicted"/>
<dbReference type="EMBL" id="CP129675">
    <property type="protein sequence ID" value="XDS46769.1"/>
    <property type="molecule type" value="Genomic_DNA"/>
</dbReference>
<evidence type="ECO:0000313" key="1">
    <source>
        <dbReference type="EMBL" id="XDS46769.1"/>
    </source>
</evidence>
<evidence type="ECO:0000313" key="2">
    <source>
        <dbReference type="EMBL" id="XDS48524.1"/>
    </source>
</evidence>
<dbReference type="EMBL" id="CP129683">
    <property type="protein sequence ID" value="XDS49852.1"/>
    <property type="molecule type" value="Genomic_DNA"/>
</dbReference>
<evidence type="ECO:0000313" key="3">
    <source>
        <dbReference type="EMBL" id="XDS49852.1"/>
    </source>
</evidence>
<organism evidence="1">
    <name type="scientific">Bifidobacterium fermentum</name>
    <dbReference type="NCBI Taxonomy" id="3059035"/>
    <lineage>
        <taxon>Bacteria</taxon>
        <taxon>Bacillati</taxon>
        <taxon>Actinomycetota</taxon>
        <taxon>Actinomycetes</taxon>
        <taxon>Bifidobacteriales</taxon>
        <taxon>Bifidobacteriaceae</taxon>
        <taxon>Bifidobacterium</taxon>
    </lineage>
</organism>
<dbReference type="RefSeq" id="WP_369340823.1">
    <property type="nucleotide sequence ID" value="NZ_CP129675.1"/>
</dbReference>
<reference evidence="1" key="1">
    <citation type="submission" date="2023-07" db="EMBL/GenBank/DDBJ databases">
        <title>Bifidobacterium aquikefiriaerophilum sp. nov. and Bifidobacterium eccum sp. nov., isolated from water kefir.</title>
        <authorList>
            <person name="Breselge S."/>
            <person name="Bellassi P."/>
            <person name="Barcenilla C."/>
            <person name="Alvarez-Ordonez A."/>
            <person name="Morelli L."/>
            <person name="Cotter P.D."/>
        </authorList>
    </citation>
    <scope>NUCLEOTIDE SEQUENCE</scope>
    <source>
        <strain evidence="3">WK012_4_13</strain>
        <strain evidence="2">WK013_4_14</strain>
        <strain evidence="1">WK048_4_13</strain>
    </source>
</reference>
<dbReference type="EMBL" id="CP129682">
    <property type="protein sequence ID" value="XDS48524.1"/>
    <property type="molecule type" value="Genomic_DNA"/>
</dbReference>
<dbReference type="AlphaFoldDB" id="A0AB39UCF5"/>
<sequence>MLSLTLELGESSTVVRCVSPSFTVTVSDYVHDDDVHDNDVHDDGGVSAARLLFRDEQHHRIIIVEPPQGLDSQKLRERIAKIAHVMRDDRDSARYPHVFEDEHDSGSVDDVGRVIVAVLSRLGLLDALLGDEADFADCGNGGDSDSATNVAADIKVPGSASNRVRRPAAPAKARHRWSKEVSTIGFHVDYKGVRATVRWLARNQMLVLKGATMLDRAPLNKDGSLGFSARFAEQMRRDHAAEFKSFKTTTDILLKSVNEVGLFLYFGGTNSWLVLKDDDGRSIHDWTVVS</sequence>
<name>A0AB39UCF5_9BIFI</name>
<accession>A0AB39UCF5</accession>
<protein>
    <submittedName>
        <fullName evidence="1">Uncharacterized protein</fullName>
    </submittedName>
</protein>
<gene>
    <name evidence="3" type="ORF">QN062_05390</name>
    <name evidence="2" type="ORF">QN216_09400</name>
    <name evidence="1" type="ORF">QN217_01065</name>
</gene>
<dbReference type="KEGG" id="bfk:QN062_05390"/>